<dbReference type="PANTHER" id="PTHR42939:SF1">
    <property type="entry name" value="ABC TRANSPORTER ATP-BINDING PROTEIN ALBC-RELATED"/>
    <property type="match status" value="1"/>
</dbReference>
<dbReference type="PANTHER" id="PTHR42939">
    <property type="entry name" value="ABC TRANSPORTER ATP-BINDING PROTEIN ALBC-RELATED"/>
    <property type="match status" value="1"/>
</dbReference>
<dbReference type="InterPro" id="IPR003439">
    <property type="entry name" value="ABC_transporter-like_ATP-bd"/>
</dbReference>
<dbReference type="PROSITE" id="PS50893">
    <property type="entry name" value="ABC_TRANSPORTER_2"/>
    <property type="match status" value="1"/>
</dbReference>
<evidence type="ECO:0000313" key="5">
    <source>
        <dbReference type="EMBL" id="KAB2810283.1"/>
    </source>
</evidence>
<keyword evidence="2" id="KW-0547">Nucleotide-binding</keyword>
<dbReference type="AlphaFoldDB" id="A0A6N6RGP9"/>
<dbReference type="Gene3D" id="3.40.50.300">
    <property type="entry name" value="P-loop containing nucleotide triphosphate hydrolases"/>
    <property type="match status" value="1"/>
</dbReference>
<organism evidence="5 6">
    <name type="scientific">Phaeocystidibacter luteus</name>
    <dbReference type="NCBI Taxonomy" id="911197"/>
    <lineage>
        <taxon>Bacteria</taxon>
        <taxon>Pseudomonadati</taxon>
        <taxon>Bacteroidota</taxon>
        <taxon>Flavobacteriia</taxon>
        <taxon>Flavobacteriales</taxon>
        <taxon>Phaeocystidibacteraceae</taxon>
        <taxon>Phaeocystidibacter</taxon>
    </lineage>
</organism>
<proteinExistence type="predicted"/>
<evidence type="ECO:0000256" key="1">
    <source>
        <dbReference type="ARBA" id="ARBA00022448"/>
    </source>
</evidence>
<evidence type="ECO:0000256" key="3">
    <source>
        <dbReference type="ARBA" id="ARBA00022840"/>
    </source>
</evidence>
<dbReference type="Pfam" id="PF00005">
    <property type="entry name" value="ABC_tran"/>
    <property type="match status" value="1"/>
</dbReference>
<evidence type="ECO:0000313" key="6">
    <source>
        <dbReference type="Proteomes" id="UP000468650"/>
    </source>
</evidence>
<feature type="domain" description="ABC transporter" evidence="4">
    <location>
        <begin position="3"/>
        <end position="203"/>
    </location>
</feature>
<dbReference type="GO" id="GO:0005524">
    <property type="term" value="F:ATP binding"/>
    <property type="evidence" value="ECO:0007669"/>
    <property type="project" value="UniProtKB-KW"/>
</dbReference>
<dbReference type="SUPFAM" id="SSF52540">
    <property type="entry name" value="P-loop containing nucleoside triphosphate hydrolases"/>
    <property type="match status" value="1"/>
</dbReference>
<evidence type="ECO:0000256" key="2">
    <source>
        <dbReference type="ARBA" id="ARBA00022741"/>
    </source>
</evidence>
<dbReference type="SMART" id="SM00382">
    <property type="entry name" value="AAA"/>
    <property type="match status" value="1"/>
</dbReference>
<sequence>MQVELKDIGKKFERHFVFRNVSDSFKTGDKTAILGGNGSGKSTLLKIISGSLTSTEGKIEITQNNQNLPVENYMRQVAFAGPYTEIIEEYNLEEIVAFQSQFRKWRNGLSDADVIELTRLQKVAKRPIANFSSGMRQRVRLALAILSDTPVLLLDEPTSNLDAKGMVWFQNLLADHVDDRILFVGSNHQEIETALCTREINLRK</sequence>
<dbReference type="InterPro" id="IPR027417">
    <property type="entry name" value="P-loop_NTPase"/>
</dbReference>
<protein>
    <submittedName>
        <fullName evidence="5">ABC transporter ATP-binding protein</fullName>
    </submittedName>
</protein>
<dbReference type="OrthoDB" id="9801987at2"/>
<comment type="caution">
    <text evidence="5">The sequence shown here is derived from an EMBL/GenBank/DDBJ whole genome shotgun (WGS) entry which is preliminary data.</text>
</comment>
<keyword evidence="1" id="KW-0813">Transport</keyword>
<accession>A0A6N6RGP9</accession>
<dbReference type="InterPro" id="IPR051782">
    <property type="entry name" value="ABC_Transporter_VariousFunc"/>
</dbReference>
<keyword evidence="3 5" id="KW-0067">ATP-binding</keyword>
<dbReference type="GO" id="GO:0016887">
    <property type="term" value="F:ATP hydrolysis activity"/>
    <property type="evidence" value="ECO:0007669"/>
    <property type="project" value="InterPro"/>
</dbReference>
<dbReference type="PROSITE" id="PS00211">
    <property type="entry name" value="ABC_TRANSPORTER_1"/>
    <property type="match status" value="1"/>
</dbReference>
<reference evidence="5 6" key="1">
    <citation type="submission" date="2019-09" db="EMBL/GenBank/DDBJ databases">
        <title>Genomes of family Cryomorphaceae.</title>
        <authorList>
            <person name="Bowman J.P."/>
        </authorList>
    </citation>
    <scope>NUCLEOTIDE SEQUENCE [LARGE SCALE GENOMIC DNA]</scope>
    <source>
        <strain evidence="5 6">LMG 25704</strain>
    </source>
</reference>
<evidence type="ECO:0000259" key="4">
    <source>
        <dbReference type="PROSITE" id="PS50893"/>
    </source>
</evidence>
<dbReference type="InterPro" id="IPR003593">
    <property type="entry name" value="AAA+_ATPase"/>
</dbReference>
<dbReference type="RefSeq" id="WP_151667072.1">
    <property type="nucleotide sequence ID" value="NZ_WBVO01000004.1"/>
</dbReference>
<dbReference type="InterPro" id="IPR017871">
    <property type="entry name" value="ABC_transporter-like_CS"/>
</dbReference>
<keyword evidence="6" id="KW-1185">Reference proteome</keyword>
<name>A0A6N6RGP9_9FLAO</name>
<dbReference type="Proteomes" id="UP000468650">
    <property type="component" value="Unassembled WGS sequence"/>
</dbReference>
<dbReference type="EMBL" id="WBVO01000004">
    <property type="protein sequence ID" value="KAB2810283.1"/>
    <property type="molecule type" value="Genomic_DNA"/>
</dbReference>
<gene>
    <name evidence="5" type="ORF">F8C67_06775</name>
</gene>